<dbReference type="SUPFAM" id="SSF48498">
    <property type="entry name" value="Tetracyclin repressor-like, C-terminal domain"/>
    <property type="match status" value="1"/>
</dbReference>
<dbReference type="PANTHER" id="PTHR43479">
    <property type="entry name" value="ACREF/ENVCD OPERON REPRESSOR-RELATED"/>
    <property type="match status" value="1"/>
</dbReference>
<dbReference type="InterPro" id="IPR001647">
    <property type="entry name" value="HTH_TetR"/>
</dbReference>
<dbReference type="PANTHER" id="PTHR43479:SF11">
    <property type="entry name" value="ACREF_ENVCD OPERON REPRESSOR-RELATED"/>
    <property type="match status" value="1"/>
</dbReference>
<dbReference type="AlphaFoldDB" id="A0A1M6IS46"/>
<dbReference type="EMBL" id="FQZB01000008">
    <property type="protein sequence ID" value="SHJ37281.1"/>
    <property type="molecule type" value="Genomic_DNA"/>
</dbReference>
<evidence type="ECO:0000313" key="4">
    <source>
        <dbReference type="EMBL" id="SHJ37281.1"/>
    </source>
</evidence>
<dbReference type="InterPro" id="IPR036271">
    <property type="entry name" value="Tet_transcr_reg_TetR-rel_C_sf"/>
</dbReference>
<protein>
    <submittedName>
        <fullName evidence="4">Transcriptional regulator, TetR family</fullName>
    </submittedName>
</protein>
<evidence type="ECO:0000256" key="2">
    <source>
        <dbReference type="PROSITE-ProRule" id="PRU00335"/>
    </source>
</evidence>
<gene>
    <name evidence="4" type="ORF">SAMN02745163_01801</name>
</gene>
<feature type="DNA-binding region" description="H-T-H motif" evidence="2">
    <location>
        <begin position="34"/>
        <end position="53"/>
    </location>
</feature>
<dbReference type="RefSeq" id="WP_072986347.1">
    <property type="nucleotide sequence ID" value="NZ_FQZB01000008.1"/>
</dbReference>
<organism evidence="4 5">
    <name type="scientific">Clostridium cavendishii DSM 21758</name>
    <dbReference type="NCBI Taxonomy" id="1121302"/>
    <lineage>
        <taxon>Bacteria</taxon>
        <taxon>Bacillati</taxon>
        <taxon>Bacillota</taxon>
        <taxon>Clostridia</taxon>
        <taxon>Eubacteriales</taxon>
        <taxon>Clostridiaceae</taxon>
        <taxon>Clostridium</taxon>
    </lineage>
</organism>
<reference evidence="4 5" key="1">
    <citation type="submission" date="2016-11" db="EMBL/GenBank/DDBJ databases">
        <authorList>
            <person name="Jaros S."/>
            <person name="Januszkiewicz K."/>
            <person name="Wedrychowicz H."/>
        </authorList>
    </citation>
    <scope>NUCLEOTIDE SEQUENCE [LARGE SCALE GENOMIC DNA]</scope>
    <source>
        <strain evidence="4 5">DSM 21758</strain>
    </source>
</reference>
<accession>A0A1M6IS46</accession>
<sequence length="195" mass="22529">MLESQRQKQKLKTKNNIIEVALKQFAKDGLTTTRTADIASIAKVSHGTIFAHFETREILLGEVIEEFGRRITSRLHELVSSNCEMKEVLQAHLQGISEYEEFYTRLILESRLLNEDARNSIIMIQSAVSFHIIQVAEREMKEGKIREMPVDLLFNTWIGLVHHYLINSDLFTKENSVLKTYGDKLINHYLNLIAN</sequence>
<dbReference type="STRING" id="1121302.SAMN02745163_01801"/>
<dbReference type="Gene3D" id="1.10.357.10">
    <property type="entry name" value="Tetracycline Repressor, domain 2"/>
    <property type="match status" value="1"/>
</dbReference>
<keyword evidence="5" id="KW-1185">Reference proteome</keyword>
<dbReference type="OrthoDB" id="9780824at2"/>
<dbReference type="PRINTS" id="PR00455">
    <property type="entry name" value="HTHTETR"/>
</dbReference>
<evidence type="ECO:0000313" key="5">
    <source>
        <dbReference type="Proteomes" id="UP000184310"/>
    </source>
</evidence>
<proteinExistence type="predicted"/>
<dbReference type="InterPro" id="IPR050624">
    <property type="entry name" value="HTH-type_Tx_Regulator"/>
</dbReference>
<dbReference type="SUPFAM" id="SSF46689">
    <property type="entry name" value="Homeodomain-like"/>
    <property type="match status" value="1"/>
</dbReference>
<name>A0A1M6IS46_9CLOT</name>
<evidence type="ECO:0000256" key="1">
    <source>
        <dbReference type="ARBA" id="ARBA00023125"/>
    </source>
</evidence>
<dbReference type="InterPro" id="IPR009057">
    <property type="entry name" value="Homeodomain-like_sf"/>
</dbReference>
<dbReference type="PROSITE" id="PS50977">
    <property type="entry name" value="HTH_TETR_2"/>
    <property type="match status" value="1"/>
</dbReference>
<dbReference type="GO" id="GO:0003677">
    <property type="term" value="F:DNA binding"/>
    <property type="evidence" value="ECO:0007669"/>
    <property type="project" value="UniProtKB-UniRule"/>
</dbReference>
<feature type="domain" description="HTH tetR-type" evidence="3">
    <location>
        <begin position="11"/>
        <end position="71"/>
    </location>
</feature>
<dbReference type="Proteomes" id="UP000184310">
    <property type="component" value="Unassembled WGS sequence"/>
</dbReference>
<evidence type="ECO:0000259" key="3">
    <source>
        <dbReference type="PROSITE" id="PS50977"/>
    </source>
</evidence>
<keyword evidence="1 2" id="KW-0238">DNA-binding</keyword>
<dbReference type="Pfam" id="PF00440">
    <property type="entry name" value="TetR_N"/>
    <property type="match status" value="1"/>
</dbReference>